<evidence type="ECO:0000256" key="2">
    <source>
        <dbReference type="SAM" id="Coils"/>
    </source>
</evidence>
<evidence type="ECO:0000313" key="4">
    <source>
        <dbReference type="EMBL" id="UUY03299.1"/>
    </source>
</evidence>
<dbReference type="InterPro" id="IPR007157">
    <property type="entry name" value="PspA_VIPP1"/>
</dbReference>
<organism evidence="4 5">
    <name type="scientific">Svornostia abyssi</name>
    <dbReference type="NCBI Taxonomy" id="2898438"/>
    <lineage>
        <taxon>Bacteria</taxon>
        <taxon>Bacillati</taxon>
        <taxon>Actinomycetota</taxon>
        <taxon>Thermoleophilia</taxon>
        <taxon>Solirubrobacterales</taxon>
        <taxon>Baekduiaceae</taxon>
        <taxon>Svornostia</taxon>
    </lineage>
</organism>
<dbReference type="RefSeq" id="WP_353863809.1">
    <property type="nucleotide sequence ID" value="NZ_CP088295.1"/>
</dbReference>
<evidence type="ECO:0000313" key="5">
    <source>
        <dbReference type="Proteomes" id="UP001058860"/>
    </source>
</evidence>
<evidence type="ECO:0000256" key="1">
    <source>
        <dbReference type="ARBA" id="ARBA00043985"/>
    </source>
</evidence>
<dbReference type="PANTHER" id="PTHR31088">
    <property type="entry name" value="MEMBRANE-ASSOCIATED PROTEIN VIPP1, CHLOROPLASTIC"/>
    <property type="match status" value="1"/>
</dbReference>
<dbReference type="Pfam" id="PF04012">
    <property type="entry name" value="PspA_IM30"/>
    <property type="match status" value="1"/>
</dbReference>
<gene>
    <name evidence="4" type="ORF">LRS13_21925</name>
</gene>
<dbReference type="PANTHER" id="PTHR31088:SF6">
    <property type="entry name" value="PHAGE SHOCK PROTEIN A"/>
    <property type="match status" value="1"/>
</dbReference>
<accession>A0ABY5PF36</accession>
<name>A0ABY5PF36_9ACTN</name>
<comment type="similarity">
    <text evidence="1">Belongs to the PspA/Vipp/IM30 family.</text>
</comment>
<sequence>MSTVIKAKISKLLDKAEDPAETLDYSYQKQLESLQQVKKGIADVVTAKKRLQMQQEKLQQSVVKLDTQARQALSSGNEELARMALERKQLAQTELQSLDQQVAELANQQEKLTDSEKKLRAKIEAFRSKKEVIKAQYSAAEAQVRISEAATGVGEQMADVGLAMQRAVDKTEDMKARASAVEELEAAGTFEDLTQLGSGEDDIDKQLRELTSASAVDDELAKMRAELGTGGGDAAQLESGEEGKA</sequence>
<feature type="region of interest" description="Disordered" evidence="3">
    <location>
        <begin position="223"/>
        <end position="245"/>
    </location>
</feature>
<protein>
    <submittedName>
        <fullName evidence="4">PspA/IM30 family protein</fullName>
    </submittedName>
</protein>
<reference evidence="5" key="1">
    <citation type="submission" date="2021-11" db="EMBL/GenBank/DDBJ databases">
        <title>Cultivation dependent microbiological survey of springs from the worlds oldest radium mine currently devoted to the extraction of radon-saturated water.</title>
        <authorList>
            <person name="Kapinusova G."/>
            <person name="Smrhova T."/>
            <person name="Strejcek M."/>
            <person name="Suman J."/>
            <person name="Jani K."/>
            <person name="Pajer P."/>
            <person name="Uhlik O."/>
        </authorList>
    </citation>
    <scope>NUCLEOTIDE SEQUENCE [LARGE SCALE GENOMIC DNA]</scope>
    <source>
        <strain evidence="5">J379</strain>
    </source>
</reference>
<keyword evidence="2" id="KW-0175">Coiled coil</keyword>
<evidence type="ECO:0000256" key="3">
    <source>
        <dbReference type="SAM" id="MobiDB-lite"/>
    </source>
</evidence>
<proteinExistence type="inferred from homology"/>
<dbReference type="EMBL" id="CP088295">
    <property type="protein sequence ID" value="UUY03299.1"/>
    <property type="molecule type" value="Genomic_DNA"/>
</dbReference>
<feature type="coiled-coil region" evidence="2">
    <location>
        <begin position="48"/>
        <end position="143"/>
    </location>
</feature>
<keyword evidence="5" id="KW-1185">Reference proteome</keyword>
<dbReference type="Proteomes" id="UP001058860">
    <property type="component" value="Chromosome"/>
</dbReference>